<dbReference type="EMBL" id="JACJID010000011">
    <property type="protein sequence ID" value="MBA8932118.1"/>
    <property type="molecule type" value="Genomic_DNA"/>
</dbReference>
<dbReference type="Proteomes" id="UP000517916">
    <property type="component" value="Unassembled WGS sequence"/>
</dbReference>
<protein>
    <submittedName>
        <fullName evidence="1">Uncharacterized protein</fullName>
    </submittedName>
</protein>
<dbReference type="RefSeq" id="WP_182840646.1">
    <property type="nucleotide sequence ID" value="NZ_BAAABQ010000083.1"/>
</dbReference>
<gene>
    <name evidence="1" type="ORF">BC739_009377</name>
</gene>
<reference evidence="1 2" key="1">
    <citation type="submission" date="2020-08" db="EMBL/GenBank/DDBJ databases">
        <title>Genomic Encyclopedia of Archaeal and Bacterial Type Strains, Phase II (KMG-II): from individual species to whole genera.</title>
        <authorList>
            <person name="Goeker M."/>
        </authorList>
    </citation>
    <scope>NUCLEOTIDE SEQUENCE [LARGE SCALE GENOMIC DNA]</scope>
    <source>
        <strain evidence="1 2">DSM 43850</strain>
    </source>
</reference>
<comment type="caution">
    <text evidence="1">The sequence shown here is derived from an EMBL/GenBank/DDBJ whole genome shotgun (WGS) entry which is preliminary data.</text>
</comment>
<proteinExistence type="predicted"/>
<keyword evidence="2" id="KW-1185">Reference proteome</keyword>
<evidence type="ECO:0000313" key="1">
    <source>
        <dbReference type="EMBL" id="MBA8932118.1"/>
    </source>
</evidence>
<organism evidence="1 2">
    <name type="scientific">Kutzneria viridogrisea</name>
    <dbReference type="NCBI Taxonomy" id="47990"/>
    <lineage>
        <taxon>Bacteria</taxon>
        <taxon>Bacillati</taxon>
        <taxon>Actinomycetota</taxon>
        <taxon>Actinomycetes</taxon>
        <taxon>Pseudonocardiales</taxon>
        <taxon>Pseudonocardiaceae</taxon>
        <taxon>Kutzneria</taxon>
    </lineage>
</organism>
<accession>A0ABR6BYY9</accession>
<name>A0ABR6BYY9_9PSEU</name>
<evidence type="ECO:0000313" key="2">
    <source>
        <dbReference type="Proteomes" id="UP000517916"/>
    </source>
</evidence>
<sequence>MSPLDVMVPIEPGRAPHSRPAWCRVTAAVIAEPVTPELDDLVRRADKIARRR</sequence>